<keyword evidence="2" id="KW-1185">Reference proteome</keyword>
<proteinExistence type="predicted"/>
<gene>
    <name evidence="1" type="ORF">OWV82_001773</name>
</gene>
<dbReference type="EMBL" id="CM051394">
    <property type="protein sequence ID" value="KAJ4728914.1"/>
    <property type="molecule type" value="Genomic_DNA"/>
</dbReference>
<comment type="caution">
    <text evidence="1">The sequence shown here is derived from an EMBL/GenBank/DDBJ whole genome shotgun (WGS) entry which is preliminary data.</text>
</comment>
<reference evidence="1 2" key="1">
    <citation type="journal article" date="2023" name="Science">
        <title>Complex scaffold remodeling in plant triterpene biosynthesis.</title>
        <authorList>
            <person name="De La Pena R."/>
            <person name="Hodgson H."/>
            <person name="Liu J.C."/>
            <person name="Stephenson M.J."/>
            <person name="Martin A.C."/>
            <person name="Owen C."/>
            <person name="Harkess A."/>
            <person name="Leebens-Mack J."/>
            <person name="Jimenez L.E."/>
            <person name="Osbourn A."/>
            <person name="Sattely E.S."/>
        </authorList>
    </citation>
    <scope>NUCLEOTIDE SEQUENCE [LARGE SCALE GENOMIC DNA]</scope>
    <source>
        <strain evidence="2">cv. JPN11</strain>
        <tissue evidence="1">Leaf</tissue>
    </source>
</reference>
<accession>A0ACC1Z0J9</accession>
<dbReference type="Proteomes" id="UP001164539">
    <property type="component" value="Chromosome 1"/>
</dbReference>
<evidence type="ECO:0000313" key="1">
    <source>
        <dbReference type="EMBL" id="KAJ4728914.1"/>
    </source>
</evidence>
<evidence type="ECO:0000313" key="2">
    <source>
        <dbReference type="Proteomes" id="UP001164539"/>
    </source>
</evidence>
<name>A0ACC1Z0J9_MELAZ</name>
<protein>
    <submittedName>
        <fullName evidence="1">Uncharacterized protein</fullName>
    </submittedName>
</protein>
<sequence>MLTGTILKCDTFLLICALCLFLFNKVKEPVCQSLCGVLAGKSIYIWALWLKINHTNADSVPAFLHLKLLSFMMCDTRNAEEKEEEDSNNDDDVGEDNDTKNVICCLR</sequence>
<organism evidence="1 2">
    <name type="scientific">Melia azedarach</name>
    <name type="common">Chinaberry tree</name>
    <dbReference type="NCBI Taxonomy" id="155640"/>
    <lineage>
        <taxon>Eukaryota</taxon>
        <taxon>Viridiplantae</taxon>
        <taxon>Streptophyta</taxon>
        <taxon>Embryophyta</taxon>
        <taxon>Tracheophyta</taxon>
        <taxon>Spermatophyta</taxon>
        <taxon>Magnoliopsida</taxon>
        <taxon>eudicotyledons</taxon>
        <taxon>Gunneridae</taxon>
        <taxon>Pentapetalae</taxon>
        <taxon>rosids</taxon>
        <taxon>malvids</taxon>
        <taxon>Sapindales</taxon>
        <taxon>Meliaceae</taxon>
        <taxon>Melia</taxon>
    </lineage>
</organism>